<protein>
    <submittedName>
        <fullName evidence="1">Phage gp6-like head-tail connector protein</fullName>
    </submittedName>
</protein>
<evidence type="ECO:0000313" key="2">
    <source>
        <dbReference type="Proteomes" id="UP000306236"/>
    </source>
</evidence>
<evidence type="ECO:0000313" key="1">
    <source>
        <dbReference type="EMBL" id="THJ30945.1"/>
    </source>
</evidence>
<dbReference type="EMBL" id="SSWX01000030">
    <property type="protein sequence ID" value="THJ30945.1"/>
    <property type="molecule type" value="Genomic_DNA"/>
</dbReference>
<dbReference type="RefSeq" id="WP_136407757.1">
    <property type="nucleotide sequence ID" value="NZ_SSWX01000030.1"/>
</dbReference>
<dbReference type="Pfam" id="PF05135">
    <property type="entry name" value="Phage_connect_1"/>
    <property type="match status" value="1"/>
</dbReference>
<comment type="caution">
    <text evidence="1">The sequence shown here is derived from an EMBL/GenBank/DDBJ whole genome shotgun (WGS) entry which is preliminary data.</text>
</comment>
<dbReference type="OrthoDB" id="8909661at2"/>
<proteinExistence type="predicted"/>
<name>A0A4S5BJE6_9BURK</name>
<dbReference type="NCBIfam" id="TIGR01560">
    <property type="entry name" value="put_DNA_pack"/>
    <property type="match status" value="1"/>
</dbReference>
<keyword evidence="2" id="KW-1185">Reference proteome</keyword>
<organism evidence="1 2">
    <name type="scientific">Lampropedia aestuarii</name>
    <dbReference type="NCBI Taxonomy" id="2562762"/>
    <lineage>
        <taxon>Bacteria</taxon>
        <taxon>Pseudomonadati</taxon>
        <taxon>Pseudomonadota</taxon>
        <taxon>Betaproteobacteria</taxon>
        <taxon>Burkholderiales</taxon>
        <taxon>Comamonadaceae</taxon>
        <taxon>Lampropedia</taxon>
    </lineage>
</organism>
<dbReference type="InterPro" id="IPR021146">
    <property type="entry name" value="Phage_gp6-like_head-tail"/>
</dbReference>
<gene>
    <name evidence="1" type="ORF">E8K88_16395</name>
</gene>
<dbReference type="AlphaFoldDB" id="A0A4S5BJE6"/>
<dbReference type="InterPro" id="IPR006450">
    <property type="entry name" value="Phage_HK97_gp6-like"/>
</dbReference>
<reference evidence="1 2" key="1">
    <citation type="submission" date="2019-04" db="EMBL/GenBank/DDBJ databases">
        <title>Lampropedia sp YIM MLB12 draf genome.</title>
        <authorList>
            <person name="Wang Y.-X."/>
        </authorList>
    </citation>
    <scope>NUCLEOTIDE SEQUENCE [LARGE SCALE GENOMIC DNA]</scope>
    <source>
        <strain evidence="1 2">YIM MLB12</strain>
    </source>
</reference>
<dbReference type="Gene3D" id="1.10.3230.30">
    <property type="entry name" value="Phage gp6-like head-tail connector protein"/>
    <property type="match status" value="1"/>
</dbReference>
<accession>A0A4S5BJE6</accession>
<dbReference type="CDD" id="cd08054">
    <property type="entry name" value="gp6"/>
    <property type="match status" value="1"/>
</dbReference>
<sequence>MEIVTIDQAREHLRADADDEDDADLQIKINAATEAVLDYITAPIWEPARSEDGRPVKGGDGIEVPATDADGKKIVRATVRHAILLTVGYFYRERNGSQEHRVNDQNGYGYALPQSATALLYSLRKPTVV</sequence>
<dbReference type="Proteomes" id="UP000306236">
    <property type="component" value="Unassembled WGS sequence"/>
</dbReference>